<organism evidence="2 3">
    <name type="scientific">Plebeiibacterium sediminum</name>
    <dbReference type="NCBI Taxonomy" id="2992112"/>
    <lineage>
        <taxon>Bacteria</taxon>
        <taxon>Pseudomonadati</taxon>
        <taxon>Bacteroidota</taxon>
        <taxon>Bacteroidia</taxon>
        <taxon>Marinilabiliales</taxon>
        <taxon>Marinilabiliaceae</taxon>
        <taxon>Plebeiibacterium</taxon>
    </lineage>
</organism>
<keyword evidence="1" id="KW-0812">Transmembrane</keyword>
<protein>
    <submittedName>
        <fullName evidence="2">Uncharacterized protein</fullName>
    </submittedName>
</protein>
<evidence type="ECO:0000256" key="1">
    <source>
        <dbReference type="SAM" id="Phobius"/>
    </source>
</evidence>
<sequence length="62" mass="6787">MNEFITGLMEAHGFTKLLSISVLPNLAIFMIAIKLDRLLAARGIVTATLVYALAIIILRFAL</sequence>
<proteinExistence type="predicted"/>
<gene>
    <name evidence="2" type="ORF">OM075_15030</name>
</gene>
<reference evidence="2" key="1">
    <citation type="submission" date="2022-10" db="EMBL/GenBank/DDBJ databases">
        <authorList>
            <person name="Yu W.X."/>
        </authorList>
    </citation>
    <scope>NUCLEOTIDE SEQUENCE</scope>
    <source>
        <strain evidence="2">AAT</strain>
    </source>
</reference>
<evidence type="ECO:0000313" key="2">
    <source>
        <dbReference type="EMBL" id="MCW3787788.1"/>
    </source>
</evidence>
<keyword evidence="3" id="KW-1185">Reference proteome</keyword>
<dbReference type="EMBL" id="JAPDPJ010000036">
    <property type="protein sequence ID" value="MCW3787788.1"/>
    <property type="molecule type" value="Genomic_DNA"/>
</dbReference>
<comment type="caution">
    <text evidence="2">The sequence shown here is derived from an EMBL/GenBank/DDBJ whole genome shotgun (WGS) entry which is preliminary data.</text>
</comment>
<keyword evidence="1" id="KW-0472">Membrane</keyword>
<accession>A0AAE3SGY8</accession>
<dbReference type="AlphaFoldDB" id="A0AAE3SGY8"/>
<dbReference type="Proteomes" id="UP001209229">
    <property type="component" value="Unassembled WGS sequence"/>
</dbReference>
<name>A0AAE3SGY8_9BACT</name>
<evidence type="ECO:0000313" key="3">
    <source>
        <dbReference type="Proteomes" id="UP001209229"/>
    </source>
</evidence>
<keyword evidence="1" id="KW-1133">Transmembrane helix</keyword>
<feature type="transmembrane region" description="Helical" evidence="1">
    <location>
        <begin position="12"/>
        <end position="33"/>
    </location>
</feature>
<feature type="transmembrane region" description="Helical" evidence="1">
    <location>
        <begin position="39"/>
        <end position="61"/>
    </location>
</feature>